<dbReference type="RefSeq" id="WP_073046486.1">
    <property type="nucleotide sequence ID" value="NZ_FQUO01000017.1"/>
</dbReference>
<feature type="domain" description="DUF3857" evidence="3">
    <location>
        <begin position="68"/>
        <end position="230"/>
    </location>
</feature>
<dbReference type="SUPFAM" id="SSF54001">
    <property type="entry name" value="Cysteine proteinases"/>
    <property type="match status" value="1"/>
</dbReference>
<dbReference type="EMBL" id="FQUO01000017">
    <property type="protein sequence ID" value="SHG05779.1"/>
    <property type="molecule type" value="Genomic_DNA"/>
</dbReference>
<evidence type="ECO:0000313" key="4">
    <source>
        <dbReference type="EMBL" id="SHG05779.1"/>
    </source>
</evidence>
<evidence type="ECO:0000259" key="3">
    <source>
        <dbReference type="Pfam" id="PF12969"/>
    </source>
</evidence>
<keyword evidence="1" id="KW-1133">Transmembrane helix</keyword>
<evidence type="ECO:0000256" key="1">
    <source>
        <dbReference type="SAM" id="Phobius"/>
    </source>
</evidence>
<keyword evidence="1" id="KW-0812">Transmembrane</keyword>
<dbReference type="STRING" id="1302690.BUE76_02725"/>
<dbReference type="InterPro" id="IPR038765">
    <property type="entry name" value="Papain-like_cys_pep_sf"/>
</dbReference>
<dbReference type="Gene3D" id="3.10.620.30">
    <property type="match status" value="1"/>
</dbReference>
<protein>
    <submittedName>
        <fullName evidence="4">Transglutaminase-like superfamily protein</fullName>
    </submittedName>
</protein>
<dbReference type="OrthoDB" id="98874at2"/>
<gene>
    <name evidence="4" type="ORF">SAMN05444008_11711</name>
</gene>
<keyword evidence="1" id="KW-0472">Membrane</keyword>
<name>A0A1M5GPV0_9BACT</name>
<dbReference type="AlphaFoldDB" id="A0A1M5GPV0"/>
<keyword evidence="2" id="KW-0732">Signal</keyword>
<dbReference type="Gene3D" id="2.60.40.3140">
    <property type="match status" value="1"/>
</dbReference>
<evidence type="ECO:0000256" key="2">
    <source>
        <dbReference type="SAM" id="SignalP"/>
    </source>
</evidence>
<feature type="chain" id="PRO_5012070218" evidence="2">
    <location>
        <begin position="20"/>
        <end position="676"/>
    </location>
</feature>
<organism evidence="4 5">
    <name type="scientific">Cnuella takakiae</name>
    <dbReference type="NCBI Taxonomy" id="1302690"/>
    <lineage>
        <taxon>Bacteria</taxon>
        <taxon>Pseudomonadati</taxon>
        <taxon>Bacteroidota</taxon>
        <taxon>Chitinophagia</taxon>
        <taxon>Chitinophagales</taxon>
        <taxon>Chitinophagaceae</taxon>
        <taxon>Cnuella</taxon>
    </lineage>
</organism>
<sequence>MKPFAIAFSLLLYTFLVAAQNNKPFVGPLPKWITLNETAVAPDSLLAEAEDGVLYLAYEKQVNPAANTTFYKAAIQMRTQEGVEANSEITVNFDPSYQKLIWHHIVIRRGNSRINQLQVSRQKLMQQESDRAKHLYDGSLSAVQILADVRKGDIVEYAYSLAGRNPILGNLYTGTFDLQFSIPVAWLYYKIVVPPHRQVQFVNRGNLQAPTFNKQEGMAVYEWKAANLMPLRTNNNIPYWYDPYPVTMISEYKNWEQVVDWALPLYAVSTSATDNVSKLATTIKKQHTSDLDRLLAALRFVQDEVRYMGFEMGEGSYRPHTPQQVLENRYGDCKDKVFLLCRLLHDLGIAAYPVLVNSGKGKVLNQMLPAPTVFDHVVITAQVNGKTYYFDPTISNQRGAVDDIYFPDYGYGLIVRAGTKQLSALPRQKPAKVEIVETFEVHNLQGEASLSVITKSYGSAADELRTKFGNDSNREIQGGYTKFYQQYFKNITPQSLTFANDSITGMVTTTEKYKIEDFWGEVRNLKKATLEPFVITNLVSRPDNNLRTAPFALGAPVNCNEKIIINLPEPWEFHNDKIQLDHEAFSYKAQYKGIGSRVELVYNFQGKKDHVTTAEFNSYKKAIKKLDEQIGYTLTYSIEDATASGSAVGLLSGYFPYWYIMLGLSVFITYQWKKRR</sequence>
<feature type="signal peptide" evidence="2">
    <location>
        <begin position="1"/>
        <end position="19"/>
    </location>
</feature>
<dbReference type="Gene3D" id="2.60.120.1130">
    <property type="match status" value="1"/>
</dbReference>
<dbReference type="Pfam" id="PF12969">
    <property type="entry name" value="DUF3857"/>
    <property type="match status" value="1"/>
</dbReference>
<reference evidence="4 5" key="1">
    <citation type="submission" date="2016-11" db="EMBL/GenBank/DDBJ databases">
        <authorList>
            <person name="Jaros S."/>
            <person name="Januszkiewicz K."/>
            <person name="Wedrychowicz H."/>
        </authorList>
    </citation>
    <scope>NUCLEOTIDE SEQUENCE [LARGE SCALE GENOMIC DNA]</scope>
    <source>
        <strain evidence="4 5">DSM 26897</strain>
    </source>
</reference>
<dbReference type="InterPro" id="IPR024618">
    <property type="entry name" value="DUF3857"/>
</dbReference>
<keyword evidence="5" id="KW-1185">Reference proteome</keyword>
<evidence type="ECO:0000313" key="5">
    <source>
        <dbReference type="Proteomes" id="UP000184368"/>
    </source>
</evidence>
<dbReference type="Proteomes" id="UP000184368">
    <property type="component" value="Unassembled WGS sequence"/>
</dbReference>
<proteinExistence type="predicted"/>
<accession>A0A1M5GPV0</accession>
<feature type="transmembrane region" description="Helical" evidence="1">
    <location>
        <begin position="654"/>
        <end position="672"/>
    </location>
</feature>